<accession>X0WL01</accession>
<sequence>RGLIARAEFYRVRGERERGDKREGEDDSFELAERDLTEALEIAERGEMRLFQADAHLEYARLYLATPDQPAARAHLAQAKQIIEETGYHRCDEAVAELEAQLA</sequence>
<dbReference type="AlphaFoldDB" id="X0WL01"/>
<proteinExistence type="predicted"/>
<organism evidence="1">
    <name type="scientific">marine sediment metagenome</name>
    <dbReference type="NCBI Taxonomy" id="412755"/>
    <lineage>
        <taxon>unclassified sequences</taxon>
        <taxon>metagenomes</taxon>
        <taxon>ecological metagenomes</taxon>
    </lineage>
</organism>
<dbReference type="InterPro" id="IPR011990">
    <property type="entry name" value="TPR-like_helical_dom_sf"/>
</dbReference>
<name>X0WL01_9ZZZZ</name>
<comment type="caution">
    <text evidence="1">The sequence shown here is derived from an EMBL/GenBank/DDBJ whole genome shotgun (WGS) entry which is preliminary data.</text>
</comment>
<dbReference type="EMBL" id="BARS01038662">
    <property type="protein sequence ID" value="GAG25173.1"/>
    <property type="molecule type" value="Genomic_DNA"/>
</dbReference>
<gene>
    <name evidence="1" type="ORF">S01H1_59136</name>
</gene>
<reference evidence="1" key="1">
    <citation type="journal article" date="2014" name="Front. Microbiol.">
        <title>High frequency of phylogenetically diverse reductive dehalogenase-homologous genes in deep subseafloor sedimentary metagenomes.</title>
        <authorList>
            <person name="Kawai M."/>
            <person name="Futagami T."/>
            <person name="Toyoda A."/>
            <person name="Takaki Y."/>
            <person name="Nishi S."/>
            <person name="Hori S."/>
            <person name="Arai W."/>
            <person name="Tsubouchi T."/>
            <person name="Morono Y."/>
            <person name="Uchiyama I."/>
            <person name="Ito T."/>
            <person name="Fujiyama A."/>
            <person name="Inagaki F."/>
            <person name="Takami H."/>
        </authorList>
    </citation>
    <scope>NUCLEOTIDE SEQUENCE</scope>
    <source>
        <strain evidence="1">Expedition CK06-06</strain>
    </source>
</reference>
<dbReference type="SUPFAM" id="SSF48452">
    <property type="entry name" value="TPR-like"/>
    <property type="match status" value="1"/>
</dbReference>
<evidence type="ECO:0008006" key="2">
    <source>
        <dbReference type="Google" id="ProtNLM"/>
    </source>
</evidence>
<protein>
    <recommendedName>
        <fullName evidence="2">MalT-like TPR region domain-containing protein</fullName>
    </recommendedName>
</protein>
<feature type="non-terminal residue" evidence="1">
    <location>
        <position position="1"/>
    </location>
</feature>
<evidence type="ECO:0000313" key="1">
    <source>
        <dbReference type="EMBL" id="GAG25173.1"/>
    </source>
</evidence>